<proteinExistence type="predicted"/>
<sequence length="32" mass="3435">MSKGQGSNWGTSCAPFAKIAHVPRCTRSNENV</sequence>
<protein>
    <submittedName>
        <fullName evidence="1">Uncharacterized protein</fullName>
    </submittedName>
</protein>
<evidence type="ECO:0000313" key="1">
    <source>
        <dbReference type="EMBL" id="XCD03070.1"/>
    </source>
</evidence>
<dbReference type="EMBL" id="PP511318">
    <property type="protein sequence ID" value="XCD03070.1"/>
    <property type="molecule type" value="Genomic_DNA"/>
</dbReference>
<name>A0AAU8ATR3_9VIRU</name>
<reference evidence="1" key="1">
    <citation type="submission" date="2024-03" db="EMBL/GenBank/DDBJ databases">
        <title>Diverse circular DNA viruses in blood, oral, and fecal samples of captive lemurs.</title>
        <authorList>
            <person name="Paietta E.N."/>
            <person name="Kraberger S."/>
            <person name="Lund M.C."/>
            <person name="Custer J.M."/>
            <person name="Vargas K.M."/>
            <person name="Ehmke E.E."/>
            <person name="Yoder A.D."/>
            <person name="Varsani A."/>
        </authorList>
    </citation>
    <scope>NUCLEOTIDE SEQUENCE</scope>
    <source>
        <strain evidence="1">Duke_17_45</strain>
    </source>
</reference>
<accession>A0AAU8ATR3</accession>
<organism evidence="1">
    <name type="scientific">Dulem virus 31</name>
    <dbReference type="NCBI Taxonomy" id="3145749"/>
    <lineage>
        <taxon>Viruses</taxon>
        <taxon>Monodnaviria</taxon>
        <taxon>Sangervirae</taxon>
        <taxon>Phixviricota</taxon>
        <taxon>Malgrandaviricetes</taxon>
        <taxon>Petitvirales</taxon>
        <taxon>Microviridae</taxon>
        <taxon>Microvirus</taxon>
    </lineage>
</organism>